<gene>
    <name evidence="4" type="ORF">AVDCRST_MAG49-319</name>
</gene>
<dbReference type="Pfam" id="PF00561">
    <property type="entry name" value="Abhydrolase_1"/>
    <property type="match status" value="1"/>
</dbReference>
<evidence type="ECO:0000259" key="3">
    <source>
        <dbReference type="Pfam" id="PF12680"/>
    </source>
</evidence>
<dbReference type="InterPro" id="IPR029058">
    <property type="entry name" value="AB_hydrolase_fold"/>
</dbReference>
<dbReference type="InterPro" id="IPR050228">
    <property type="entry name" value="Carboxylesterase_BioH"/>
</dbReference>
<dbReference type="PRINTS" id="PR00111">
    <property type="entry name" value="ABHYDROLASE"/>
</dbReference>
<dbReference type="SUPFAM" id="SSF53474">
    <property type="entry name" value="alpha/beta-Hydrolases"/>
    <property type="match status" value="1"/>
</dbReference>
<proteinExistence type="predicted"/>
<dbReference type="InterPro" id="IPR037401">
    <property type="entry name" value="SnoaL-like"/>
</dbReference>
<dbReference type="InterPro" id="IPR000073">
    <property type="entry name" value="AB_hydrolase_1"/>
</dbReference>
<dbReference type="InterPro" id="IPR032710">
    <property type="entry name" value="NTF2-like_dom_sf"/>
</dbReference>
<accession>A0A6J4TZZ9</accession>
<dbReference type="PANTHER" id="PTHR43194">
    <property type="entry name" value="HYDROLASE ALPHA/BETA FOLD FAMILY"/>
    <property type="match status" value="1"/>
</dbReference>
<dbReference type="Gene3D" id="3.10.450.50">
    <property type="match status" value="1"/>
</dbReference>
<dbReference type="PANTHER" id="PTHR43194:SF2">
    <property type="entry name" value="PEROXISOMAL MEMBRANE PROTEIN LPX1"/>
    <property type="match status" value="1"/>
</dbReference>
<evidence type="ECO:0008006" key="5">
    <source>
        <dbReference type="Google" id="ProtNLM"/>
    </source>
</evidence>
<evidence type="ECO:0000259" key="2">
    <source>
        <dbReference type="Pfam" id="PF00561"/>
    </source>
</evidence>
<feature type="region of interest" description="Disordered" evidence="1">
    <location>
        <begin position="1"/>
        <end position="38"/>
    </location>
</feature>
<name>A0A6J4TZZ9_9BACT</name>
<feature type="compositionally biased region" description="Low complexity" evidence="1">
    <location>
        <begin position="1"/>
        <end position="21"/>
    </location>
</feature>
<dbReference type="Pfam" id="PF12680">
    <property type="entry name" value="SnoaL_2"/>
    <property type="match status" value="1"/>
</dbReference>
<evidence type="ECO:0000313" key="4">
    <source>
        <dbReference type="EMBL" id="CAA9536780.1"/>
    </source>
</evidence>
<organism evidence="4">
    <name type="scientific">uncultured Thermomicrobiales bacterium</name>
    <dbReference type="NCBI Taxonomy" id="1645740"/>
    <lineage>
        <taxon>Bacteria</taxon>
        <taxon>Pseudomonadati</taxon>
        <taxon>Thermomicrobiota</taxon>
        <taxon>Thermomicrobia</taxon>
        <taxon>Thermomicrobiales</taxon>
        <taxon>environmental samples</taxon>
    </lineage>
</organism>
<feature type="domain" description="SnoaL-like" evidence="3">
    <location>
        <begin position="360"/>
        <end position="477"/>
    </location>
</feature>
<dbReference type="Gene3D" id="3.40.50.1820">
    <property type="entry name" value="alpha/beta hydrolase"/>
    <property type="match status" value="1"/>
</dbReference>
<reference evidence="4" key="1">
    <citation type="submission" date="2020-02" db="EMBL/GenBank/DDBJ databases">
        <authorList>
            <person name="Meier V. D."/>
        </authorList>
    </citation>
    <scope>NUCLEOTIDE SEQUENCE</scope>
    <source>
        <strain evidence="4">AVDCRST_MAG49</strain>
    </source>
</reference>
<feature type="domain" description="AB hydrolase-1" evidence="2">
    <location>
        <begin position="60"/>
        <end position="170"/>
    </location>
</feature>
<evidence type="ECO:0000256" key="1">
    <source>
        <dbReference type="SAM" id="MobiDB-lite"/>
    </source>
</evidence>
<dbReference type="SUPFAM" id="SSF54427">
    <property type="entry name" value="NTF2-like"/>
    <property type="match status" value="1"/>
</dbReference>
<sequence>MTSSDAVATAPDPAAIPTPLAGAGSPRSSARLAPTEGTVPTNGITLRYLEWAGPVGAGGPPVVLLHGVLQGAEGMANLAAHLARHRRVVAPDLRGRGGSDRPDDGYDPGTMAVDVAGLIEALRLDRPVVVGRLHGGLVAYYLAARRPDLVRGVVLGDTAPEVDPERAARSLARIRALPARFADEDEAVAFYLDRLRVSEARARHDIPFDLEPEPGANGAGGLRWRHDRVLVERIEAAALPRADWSVVAGVTCPTLLLRGQRGEVPPAMADRFCEVIGGCQVQTVLGAGHDVFIGPGAEQSFGAIDLFLMRLHGTARQVQANLAGAPNGSAQPDAQLPLPGAEVAMDTPEGEGGTAAALLERVARAVNSRDADAIGALFAPDGRIVQYGEGGRVRDGGLDQARAAFGRVLAAASDVTMGVRDVVADGERAAGVFVVQTATATADGGAGGEQDGVAPDLADGATLAPAFLRARGGRIAELVTYNLHVPASQV</sequence>
<dbReference type="AlphaFoldDB" id="A0A6J4TZZ9"/>
<protein>
    <recommendedName>
        <fullName evidence="5">AB hydrolase-1 domain-containing protein</fullName>
    </recommendedName>
</protein>
<dbReference type="EMBL" id="CADCWG010000021">
    <property type="protein sequence ID" value="CAA9536780.1"/>
    <property type="molecule type" value="Genomic_DNA"/>
</dbReference>